<name>A0A137PC81_CONC2</name>
<dbReference type="Pfam" id="PF12298">
    <property type="entry name" value="Bot1p"/>
    <property type="match status" value="1"/>
</dbReference>
<dbReference type="PANTHER" id="PTHR28158:SF1">
    <property type="entry name" value="SMALL RIBOSOMAL SUBUNIT PROTEIN MS45"/>
    <property type="match status" value="1"/>
</dbReference>
<organism evidence="2 3">
    <name type="scientific">Conidiobolus coronatus (strain ATCC 28846 / CBS 209.66 / NRRL 28638)</name>
    <name type="common">Delacroixia coronata</name>
    <dbReference type="NCBI Taxonomy" id="796925"/>
    <lineage>
        <taxon>Eukaryota</taxon>
        <taxon>Fungi</taxon>
        <taxon>Fungi incertae sedis</taxon>
        <taxon>Zoopagomycota</taxon>
        <taxon>Entomophthoromycotina</taxon>
        <taxon>Entomophthoromycetes</taxon>
        <taxon>Entomophthorales</taxon>
        <taxon>Ancylistaceae</taxon>
        <taxon>Conidiobolus</taxon>
    </lineage>
</organism>
<evidence type="ECO:0000313" key="3">
    <source>
        <dbReference type="Proteomes" id="UP000070444"/>
    </source>
</evidence>
<dbReference type="EMBL" id="KQ964450">
    <property type="protein sequence ID" value="KXN72600.1"/>
    <property type="molecule type" value="Genomic_DNA"/>
</dbReference>
<dbReference type="InterPro" id="IPR021036">
    <property type="entry name" value="Ribosomal_mS45"/>
</dbReference>
<dbReference type="AlphaFoldDB" id="A0A137PC81"/>
<evidence type="ECO:0008006" key="4">
    <source>
        <dbReference type="Google" id="ProtNLM"/>
    </source>
</evidence>
<dbReference type="GO" id="GO:0005763">
    <property type="term" value="C:mitochondrial small ribosomal subunit"/>
    <property type="evidence" value="ECO:0007669"/>
    <property type="project" value="TreeGrafter"/>
</dbReference>
<reference evidence="2 3" key="1">
    <citation type="journal article" date="2015" name="Genome Biol. Evol.">
        <title>Phylogenomic analyses indicate that early fungi evolved digesting cell walls of algal ancestors of land plants.</title>
        <authorList>
            <person name="Chang Y."/>
            <person name="Wang S."/>
            <person name="Sekimoto S."/>
            <person name="Aerts A.L."/>
            <person name="Choi C."/>
            <person name="Clum A."/>
            <person name="LaButti K.M."/>
            <person name="Lindquist E.A."/>
            <person name="Yee Ngan C."/>
            <person name="Ohm R.A."/>
            <person name="Salamov A.A."/>
            <person name="Grigoriev I.V."/>
            <person name="Spatafora J.W."/>
            <person name="Berbee M.L."/>
        </authorList>
    </citation>
    <scope>NUCLEOTIDE SEQUENCE [LARGE SCALE GENOMIC DNA]</scope>
    <source>
        <strain evidence="2 3">NRRL 28638</strain>
    </source>
</reference>
<sequence>MLSQKLLTTSTSNLVAKQLARNFSTTPVASAPGNIRKRHPSAPSPRNWFRQNDAQFQWNTDKLEKAEFLSGDQNPFPNNQTFKPNAPLSSATKDKIYEFYKQNPNKNTPRAIAEKFNVSIRRVEAILKIRMMQQELVQDGFTLQSNYQEGMDKILGAKSFHTPEPLAIEIPNVKKPVFIALDEEVAFTREKAAEFLGKKPYVDLKERLGDKPFEYYGLKGDKAPKEAVAPKVIEQNPLTANRRFTYTITDINPNLPLNKREVLIREKDGTLREASKFERKLNMKRQWPNQKYYFKKEAQL</sequence>
<dbReference type="Pfam" id="PF10245">
    <property type="entry name" value="MRP-S22"/>
    <property type="match status" value="1"/>
</dbReference>
<protein>
    <recommendedName>
        <fullName evidence="4">Eukaryotic mitochondrial regulator protein-domain-containing protein</fullName>
    </recommendedName>
</protein>
<dbReference type="PANTHER" id="PTHR28158">
    <property type="entry name" value="37S RIBOSOMAL PROTEIN S35, MITOCHONDRIAL"/>
    <property type="match status" value="1"/>
</dbReference>
<dbReference type="STRING" id="796925.A0A137PC81"/>
<evidence type="ECO:0000256" key="1">
    <source>
        <dbReference type="SAM" id="MobiDB-lite"/>
    </source>
</evidence>
<gene>
    <name evidence="2" type="ORF">CONCODRAFT_4568</name>
</gene>
<dbReference type="InterPro" id="IPR019374">
    <property type="entry name" value="Ribosomal_mS22"/>
</dbReference>
<feature type="region of interest" description="Disordered" evidence="1">
    <location>
        <begin position="26"/>
        <end position="48"/>
    </location>
</feature>
<evidence type="ECO:0000313" key="2">
    <source>
        <dbReference type="EMBL" id="KXN72600.1"/>
    </source>
</evidence>
<dbReference type="Proteomes" id="UP000070444">
    <property type="component" value="Unassembled WGS sequence"/>
</dbReference>
<dbReference type="OrthoDB" id="10052321at2759"/>
<keyword evidence="3" id="KW-1185">Reference proteome</keyword>
<dbReference type="GO" id="GO:0032543">
    <property type="term" value="P:mitochondrial translation"/>
    <property type="evidence" value="ECO:0007669"/>
    <property type="project" value="TreeGrafter"/>
</dbReference>
<proteinExistence type="predicted"/>
<dbReference type="GO" id="GO:0003735">
    <property type="term" value="F:structural constituent of ribosome"/>
    <property type="evidence" value="ECO:0007669"/>
    <property type="project" value="TreeGrafter"/>
</dbReference>
<accession>A0A137PC81</accession>
<dbReference type="OMA" id="TRKERIW"/>